<gene>
    <name evidence="2" type="ORF">BLL36_21260</name>
</gene>
<accession>A0A1V2K1W8</accession>
<dbReference type="OrthoDB" id="7019486at2"/>
<evidence type="ECO:0000256" key="1">
    <source>
        <dbReference type="SAM" id="MobiDB-lite"/>
    </source>
</evidence>
<dbReference type="AlphaFoldDB" id="A0A1V2K1W8"/>
<evidence type="ECO:0000313" key="3">
    <source>
        <dbReference type="Proteomes" id="UP000189295"/>
    </source>
</evidence>
<organism evidence="2 3">
    <name type="scientific">Pseudomonas cedrina subsp. cedrina</name>
    <dbReference type="NCBI Taxonomy" id="76762"/>
    <lineage>
        <taxon>Bacteria</taxon>
        <taxon>Pseudomonadati</taxon>
        <taxon>Pseudomonadota</taxon>
        <taxon>Gammaproteobacteria</taxon>
        <taxon>Pseudomonadales</taxon>
        <taxon>Pseudomonadaceae</taxon>
        <taxon>Pseudomonas</taxon>
    </lineage>
</organism>
<name>A0A1V2K1W8_PSECE</name>
<evidence type="ECO:0000313" key="2">
    <source>
        <dbReference type="EMBL" id="ONH51460.1"/>
    </source>
</evidence>
<protein>
    <submittedName>
        <fullName evidence="2">Uncharacterized protein</fullName>
    </submittedName>
</protein>
<dbReference type="EMBL" id="MNPW01000011">
    <property type="protein sequence ID" value="ONH51460.1"/>
    <property type="molecule type" value="Genomic_DNA"/>
</dbReference>
<sequence length="242" mass="26137">MLSPVSSTYIPPANTRLTPSDQKLESQTMTDTGKDALANAAPAVIYHPSEDASATVEPLEAVDTWIGRSQSPDFPRFAELAASAHGVLKASFQAFQATLSSSAPDLASKKYGFTVEADGKLKVLDTAGQLSSSDTQRLTDLLNKSLGLKAAAVTYRDASIDLVDADSPWSGSYMGFYSLTKENFATTIDLAPLFKDTRTMVPAEFKDAVFFTQLSYKGERATRETEDAILERRAAQRFSAQA</sequence>
<feature type="region of interest" description="Disordered" evidence="1">
    <location>
        <begin position="1"/>
        <end position="26"/>
    </location>
</feature>
<reference evidence="2 3" key="1">
    <citation type="submission" date="2016-10" db="EMBL/GenBank/DDBJ databases">
        <title>Pseudomonas lactis sp. nov. and Pseudomonas paralactis sp. nov., isolated from bovine raw milk.</title>
        <authorList>
            <person name="Von Neubeck M."/>
            <person name="Huptas C."/>
            <person name="Glueck C."/>
            <person name="Krewinkel M."/>
            <person name="Stoeckel M."/>
            <person name="Stressler T."/>
            <person name="Fischer L."/>
            <person name="Hinrichs J."/>
            <person name="Scherer S."/>
            <person name="Wenning M."/>
        </authorList>
    </citation>
    <scope>NUCLEOTIDE SEQUENCE [LARGE SCALE GENOMIC DNA]</scope>
    <source>
        <strain evidence="2 3">DSM 17516</strain>
    </source>
</reference>
<comment type="caution">
    <text evidence="2">The sequence shown here is derived from an EMBL/GenBank/DDBJ whole genome shotgun (WGS) entry which is preliminary data.</text>
</comment>
<dbReference type="RefSeq" id="WP_076953406.1">
    <property type="nucleotide sequence ID" value="NZ_MNPW01000011.1"/>
</dbReference>
<dbReference type="Proteomes" id="UP000189295">
    <property type="component" value="Unassembled WGS sequence"/>
</dbReference>
<proteinExistence type="predicted"/>